<evidence type="ECO:0000259" key="6">
    <source>
        <dbReference type="Pfam" id="PF03088"/>
    </source>
</evidence>
<reference evidence="7" key="1">
    <citation type="submission" date="2020-08" db="EMBL/GenBank/DDBJ databases">
        <title>Plant Genome Project.</title>
        <authorList>
            <person name="Zhang R.-G."/>
        </authorList>
    </citation>
    <scope>NUCLEOTIDE SEQUENCE</scope>
    <source>
        <strain evidence="7">WSP0</strain>
        <tissue evidence="7">Leaf</tissue>
    </source>
</reference>
<dbReference type="InterPro" id="IPR011042">
    <property type="entry name" value="6-blade_b-propeller_TolB-like"/>
</dbReference>
<evidence type="ECO:0000256" key="5">
    <source>
        <dbReference type="SAM" id="SignalP"/>
    </source>
</evidence>
<evidence type="ECO:0000256" key="3">
    <source>
        <dbReference type="ARBA" id="ARBA00022554"/>
    </source>
</evidence>
<dbReference type="AlphaFoldDB" id="A0AAV6KUL7"/>
<evidence type="ECO:0000256" key="1">
    <source>
        <dbReference type="ARBA" id="ARBA00004116"/>
    </source>
</evidence>
<protein>
    <recommendedName>
        <fullName evidence="6">Strictosidine synthase conserved region domain-containing protein</fullName>
    </recommendedName>
</protein>
<proteinExistence type="inferred from homology"/>
<gene>
    <name evidence="7" type="ORF">RHGRI_006546</name>
</gene>
<dbReference type="GO" id="GO:0012505">
    <property type="term" value="C:endomembrane system"/>
    <property type="evidence" value="ECO:0007669"/>
    <property type="project" value="TreeGrafter"/>
</dbReference>
<feature type="domain" description="Strictosidine synthase conserved region" evidence="6">
    <location>
        <begin position="93"/>
        <end position="164"/>
    </location>
</feature>
<feature type="chain" id="PRO_5043428526" description="Strictosidine synthase conserved region domain-containing protein" evidence="5">
    <location>
        <begin position="24"/>
        <end position="292"/>
    </location>
</feature>
<comment type="subcellular location">
    <subcellularLocation>
        <location evidence="1">Vacuole</location>
    </subcellularLocation>
</comment>
<dbReference type="PANTHER" id="PTHR10426">
    <property type="entry name" value="STRICTOSIDINE SYNTHASE-RELATED"/>
    <property type="match status" value="1"/>
</dbReference>
<evidence type="ECO:0000256" key="4">
    <source>
        <dbReference type="ARBA" id="ARBA00023180"/>
    </source>
</evidence>
<comment type="similarity">
    <text evidence="2">Belongs to the strictosidine synthase family.</text>
</comment>
<evidence type="ECO:0000313" key="8">
    <source>
        <dbReference type="Proteomes" id="UP000823749"/>
    </source>
</evidence>
<dbReference type="InterPro" id="IPR018119">
    <property type="entry name" value="Strictosidine_synth_cons-reg"/>
</dbReference>
<keyword evidence="3" id="KW-0926">Vacuole</keyword>
<organism evidence="7 8">
    <name type="scientific">Rhododendron griersonianum</name>
    <dbReference type="NCBI Taxonomy" id="479676"/>
    <lineage>
        <taxon>Eukaryota</taxon>
        <taxon>Viridiplantae</taxon>
        <taxon>Streptophyta</taxon>
        <taxon>Embryophyta</taxon>
        <taxon>Tracheophyta</taxon>
        <taxon>Spermatophyta</taxon>
        <taxon>Magnoliopsida</taxon>
        <taxon>eudicotyledons</taxon>
        <taxon>Gunneridae</taxon>
        <taxon>Pentapetalae</taxon>
        <taxon>asterids</taxon>
        <taxon>Ericales</taxon>
        <taxon>Ericaceae</taxon>
        <taxon>Ericoideae</taxon>
        <taxon>Rhodoreae</taxon>
        <taxon>Rhododendron</taxon>
    </lineage>
</organism>
<dbReference type="Gene3D" id="2.120.10.30">
    <property type="entry name" value="TolB, C-terminal domain"/>
    <property type="match status" value="2"/>
</dbReference>
<keyword evidence="5" id="KW-0732">Signal</keyword>
<dbReference type="GO" id="GO:0016787">
    <property type="term" value="F:hydrolase activity"/>
    <property type="evidence" value="ECO:0007669"/>
    <property type="project" value="TreeGrafter"/>
</dbReference>
<dbReference type="Pfam" id="PF03088">
    <property type="entry name" value="Str_synth"/>
    <property type="match status" value="1"/>
</dbReference>
<keyword evidence="8" id="KW-1185">Reference proteome</keyword>
<dbReference type="Pfam" id="PF20067">
    <property type="entry name" value="SSL_N"/>
    <property type="match status" value="1"/>
</dbReference>
<keyword evidence="4" id="KW-0325">Glycoprotein</keyword>
<evidence type="ECO:0000256" key="2">
    <source>
        <dbReference type="ARBA" id="ARBA00009191"/>
    </source>
</evidence>
<sequence length="292" mass="32846">MSHFDSNLFLTTFTILLLSALLAIDHSKIVSLLSIIYTNKDSYSNYDDKKVIPIVGAVGPESLAFDPHGGGPYTGVSDGRIIKWLENERQWIDFAVTSTQRNHISVIVSGDRTGRLMKYHPQSKETTVLLQNLTFPNGVSLSKDGDFILVADTTNCRILKLWLETSSKSRMVEVFDWLPGFPDNIKRNHRGEFWVGIHAKRGKFLKWVLSFPLVGQALIKLPFDITKVYSYFARWGGNGLAVRLSGNGDVLEALEDESRNGWKAVSEVEERDGNLWIGSIRTPFVGVQRNSR</sequence>
<dbReference type="Proteomes" id="UP000823749">
    <property type="component" value="Chromosome 3"/>
</dbReference>
<accession>A0AAV6KUL7</accession>
<name>A0AAV6KUL7_9ERIC</name>
<dbReference type="GO" id="GO:0005773">
    <property type="term" value="C:vacuole"/>
    <property type="evidence" value="ECO:0007669"/>
    <property type="project" value="UniProtKB-SubCell"/>
</dbReference>
<comment type="caution">
    <text evidence="7">The sequence shown here is derived from an EMBL/GenBank/DDBJ whole genome shotgun (WGS) entry which is preliminary data.</text>
</comment>
<dbReference type="PANTHER" id="PTHR10426:SF79">
    <property type="entry name" value="PROTEIN STRICTOSIDINE SYNTHASE-LIKE 2"/>
    <property type="match status" value="1"/>
</dbReference>
<feature type="signal peptide" evidence="5">
    <location>
        <begin position="1"/>
        <end position="23"/>
    </location>
</feature>
<dbReference type="EMBL" id="JACTNZ010000003">
    <property type="protein sequence ID" value="KAG5555934.1"/>
    <property type="molecule type" value="Genomic_DNA"/>
</dbReference>
<dbReference type="SUPFAM" id="SSF63829">
    <property type="entry name" value="Calcium-dependent phosphotriesterase"/>
    <property type="match status" value="1"/>
</dbReference>
<evidence type="ECO:0000313" key="7">
    <source>
        <dbReference type="EMBL" id="KAG5555934.1"/>
    </source>
</evidence>